<dbReference type="OrthoDB" id="7407907at2"/>
<dbReference type="Proteomes" id="UP000469430">
    <property type="component" value="Unassembled WGS sequence"/>
</dbReference>
<keyword evidence="3" id="KW-1185">Reference proteome</keyword>
<dbReference type="Gene3D" id="3.10.180.10">
    <property type="entry name" value="2,3-Dihydroxybiphenyl 1,2-Dioxygenase, domain 1"/>
    <property type="match status" value="1"/>
</dbReference>
<accession>A0A6I4TXB0</accession>
<gene>
    <name evidence="2" type="ORF">GRI97_12090</name>
</gene>
<dbReference type="Pfam" id="PF00903">
    <property type="entry name" value="Glyoxalase"/>
    <property type="match status" value="1"/>
</dbReference>
<protein>
    <recommendedName>
        <fullName evidence="1">VOC domain-containing protein</fullName>
    </recommendedName>
</protein>
<dbReference type="InterPro" id="IPR037523">
    <property type="entry name" value="VOC_core"/>
</dbReference>
<comment type="caution">
    <text evidence="2">The sequence shown here is derived from an EMBL/GenBank/DDBJ whole genome shotgun (WGS) entry which is preliminary data.</text>
</comment>
<sequence length="127" mass="13800">MSAIRLNFFKLAVPEMEPALNFWCDAFEFEIAASFDEEEFLEHILSLPGEPGGPSLILLQYKDGRAIEIGNAHGPVGFHCDDITVSHDRLLASGASDITGVVDVGPVRVAIMRSPDGHEIELVQLPA</sequence>
<dbReference type="SUPFAM" id="SSF54593">
    <property type="entry name" value="Glyoxalase/Bleomycin resistance protein/Dihydroxybiphenyl dioxygenase"/>
    <property type="match status" value="1"/>
</dbReference>
<dbReference type="PROSITE" id="PS51819">
    <property type="entry name" value="VOC"/>
    <property type="match status" value="1"/>
</dbReference>
<reference evidence="2 3" key="1">
    <citation type="submission" date="2019-12" db="EMBL/GenBank/DDBJ databases">
        <title>Genomic-based taxomic classification of the family Erythrobacteraceae.</title>
        <authorList>
            <person name="Xu L."/>
        </authorList>
    </citation>
    <scope>NUCLEOTIDE SEQUENCE [LARGE SCALE GENOMIC DNA]</scope>
    <source>
        <strain evidence="2 3">S36</strain>
    </source>
</reference>
<dbReference type="RefSeq" id="WP_161391425.1">
    <property type="nucleotide sequence ID" value="NZ_JBHSCP010000001.1"/>
</dbReference>
<name>A0A6I4TXB0_9SPHN</name>
<evidence type="ECO:0000313" key="2">
    <source>
        <dbReference type="EMBL" id="MXO99731.1"/>
    </source>
</evidence>
<dbReference type="CDD" id="cd06587">
    <property type="entry name" value="VOC"/>
    <property type="match status" value="1"/>
</dbReference>
<dbReference type="InterPro" id="IPR004360">
    <property type="entry name" value="Glyas_Fos-R_dOase_dom"/>
</dbReference>
<evidence type="ECO:0000313" key="3">
    <source>
        <dbReference type="Proteomes" id="UP000469430"/>
    </source>
</evidence>
<dbReference type="EMBL" id="WTYJ01000002">
    <property type="protein sequence ID" value="MXO99731.1"/>
    <property type="molecule type" value="Genomic_DNA"/>
</dbReference>
<feature type="domain" description="VOC" evidence="1">
    <location>
        <begin position="5"/>
        <end position="125"/>
    </location>
</feature>
<proteinExistence type="predicted"/>
<evidence type="ECO:0000259" key="1">
    <source>
        <dbReference type="PROSITE" id="PS51819"/>
    </source>
</evidence>
<dbReference type="AlphaFoldDB" id="A0A6I4TXB0"/>
<organism evidence="2 3">
    <name type="scientific">Croceibacterium xixiisoli</name>
    <dbReference type="NCBI Taxonomy" id="1476466"/>
    <lineage>
        <taxon>Bacteria</taxon>
        <taxon>Pseudomonadati</taxon>
        <taxon>Pseudomonadota</taxon>
        <taxon>Alphaproteobacteria</taxon>
        <taxon>Sphingomonadales</taxon>
        <taxon>Erythrobacteraceae</taxon>
        <taxon>Croceibacterium</taxon>
    </lineage>
</organism>
<dbReference type="InterPro" id="IPR029068">
    <property type="entry name" value="Glyas_Bleomycin-R_OHBP_Dase"/>
</dbReference>